<reference evidence="11" key="2">
    <citation type="submission" date="2010-08" db="EMBL/GenBank/DDBJ databases">
        <title>Complete sequence of Fibrobacter succinogenes subsp. succinogenes S85.</title>
        <authorList>
            <person name="Durkin A.S."/>
            <person name="Nelson K.E."/>
            <person name="Morrison M."/>
            <person name="Forsberg C.W."/>
            <person name="Wilson D.B."/>
            <person name="Russell J.B."/>
            <person name="Cann I.K.O."/>
            <person name="Mackie R.I."/>
            <person name="White B.A."/>
        </authorList>
    </citation>
    <scope>NUCLEOTIDE SEQUENCE [LARGE SCALE GENOMIC DNA]</scope>
    <source>
        <strain evidence="11">ATCC 19169 / S85</strain>
    </source>
</reference>
<comment type="catalytic activity">
    <reaction evidence="6">
        <text>a 2'-deoxycytidine in DNA + S-adenosyl-L-methionine = a 5-methyl-2'-deoxycytidine in DNA + S-adenosyl-L-homocysteine + H(+)</text>
        <dbReference type="Rhea" id="RHEA:13681"/>
        <dbReference type="Rhea" id="RHEA-COMP:11369"/>
        <dbReference type="Rhea" id="RHEA-COMP:11370"/>
        <dbReference type="ChEBI" id="CHEBI:15378"/>
        <dbReference type="ChEBI" id="CHEBI:57856"/>
        <dbReference type="ChEBI" id="CHEBI:59789"/>
        <dbReference type="ChEBI" id="CHEBI:85452"/>
        <dbReference type="ChEBI" id="CHEBI:85454"/>
        <dbReference type="EC" id="2.1.1.37"/>
    </reaction>
</comment>
<dbReference type="REBASE" id="3538">
    <property type="entry name" value="M.FssI"/>
</dbReference>
<reference evidence="9 12" key="1">
    <citation type="submission" date="2009-10" db="EMBL/GenBank/DDBJ databases">
        <title>Complete sequence of Fibrobacter succinogenes subsp. succinogenes S85.</title>
        <authorList>
            <consortium name="US DOE Joint Genome Institute"/>
            <person name="Lucas S."/>
            <person name="Copeland A."/>
            <person name="Lapidus A."/>
            <person name="Glavina del Rio T."/>
            <person name="Tice H."/>
            <person name="Bruce D."/>
            <person name="Goodwin L."/>
            <person name="Pitluck S."/>
            <person name="Chertkov O."/>
            <person name="Detter J.C."/>
            <person name="Han C."/>
            <person name="Tapia R."/>
            <person name="Larimer F."/>
            <person name="Land M."/>
            <person name="Hauser L."/>
            <person name="Kyrpides N."/>
            <person name="Mikhailova N."/>
            <person name="Weimer P.J."/>
            <person name="Stevenson D.M."/>
            <person name="Boyum J."/>
            <person name="Brumm P.I."/>
            <person name="Mead D."/>
        </authorList>
    </citation>
    <scope>NUCLEOTIDE SEQUENCE [LARGE SCALE GENOMIC DNA]</scope>
    <source>
        <strain evidence="12">ATCC 19169 / S85</strain>
        <strain evidence="9">S85</strain>
    </source>
</reference>
<dbReference type="AlphaFoldDB" id="C9RP73"/>
<evidence type="ECO:0000256" key="8">
    <source>
        <dbReference type="RuleBase" id="RU000416"/>
    </source>
</evidence>
<dbReference type="KEGG" id="fsc:FSU_1379"/>
<sequence>MSSKINLVEDQIRKSDKIPKIVALSFFSGAMGLDIGLSKAGIKVLLASEIEPNARRTILTNEPNIGLIGDISDYSAEDIRKYANLPKNQEIDVMVGGPPCQAFSTAGKRESFSDARGNVFLTYIDRILELRPKYAVIENVRGLLSAAYNPPKKESFGFAMPTPKNEKGGALAYIIKKLEDGGYGVSFNLYNAANYGAPQKRERIVIICSRDGSKAPYLTPTHSETGLFNLPKWRTVSEVLNDLDENVQEYSKFSEKRLKFFRMLKAGQYWKDLPEEAQKEAMGSKLQLGGGKTGFFRRLAWDLPSPTLVTDPTMPATDLCHPDKDRPLSVQEYKRIQEFPDDWKLCGDIKAKYKQVGNAVPVSLGMAIGKHIVKLLEGKKVKQIEGFPYSRYVNTDVDTFKKLVMSKKEIVGQLELNF</sequence>
<evidence type="ECO:0000313" key="11">
    <source>
        <dbReference type="Proteomes" id="UP000000517"/>
    </source>
</evidence>
<evidence type="ECO:0000256" key="6">
    <source>
        <dbReference type="ARBA" id="ARBA00047422"/>
    </source>
</evidence>
<dbReference type="REBASE" id="22224">
    <property type="entry name" value="M.Fsu85ORF930P"/>
</dbReference>
<accession>C9RP73</accession>
<keyword evidence="5" id="KW-0680">Restriction system</keyword>
<dbReference type="eggNOG" id="COG0270">
    <property type="taxonomic scope" value="Bacteria"/>
</dbReference>
<dbReference type="InterPro" id="IPR031303">
    <property type="entry name" value="C5_meth_CS"/>
</dbReference>
<dbReference type="InterPro" id="IPR029063">
    <property type="entry name" value="SAM-dependent_MTases_sf"/>
</dbReference>
<reference evidence="10" key="3">
    <citation type="submission" date="2010-08" db="EMBL/GenBank/DDBJ databases">
        <authorList>
            <person name="Durkin A.S."/>
            <person name="Nelson K.E."/>
            <person name="Morrison M."/>
            <person name="Forsberg C.W."/>
            <person name="Wilson D.B."/>
            <person name="Russell J.B."/>
            <person name="Cann I.K.O."/>
            <person name="Mackie R.I."/>
            <person name="White B.A."/>
        </authorList>
    </citation>
    <scope>NUCLEOTIDE SEQUENCE</scope>
    <source>
        <strain evidence="10">S85</strain>
    </source>
</reference>
<dbReference type="PANTHER" id="PTHR10629:SF52">
    <property type="entry name" value="DNA (CYTOSINE-5)-METHYLTRANSFERASE 1"/>
    <property type="match status" value="1"/>
</dbReference>
<evidence type="ECO:0000313" key="10">
    <source>
        <dbReference type="EMBL" id="ADL25839.1"/>
    </source>
</evidence>
<dbReference type="Gene3D" id="3.40.50.150">
    <property type="entry name" value="Vaccinia Virus protein VP39"/>
    <property type="match status" value="1"/>
</dbReference>
<dbReference type="RefSeq" id="WP_014545676.1">
    <property type="nucleotide sequence ID" value="NC_013410.1"/>
</dbReference>
<evidence type="ECO:0000256" key="2">
    <source>
        <dbReference type="ARBA" id="ARBA00022603"/>
    </source>
</evidence>
<keyword evidence="3 7" id="KW-0808">Transferase</keyword>
<dbReference type="Proteomes" id="UP000001497">
    <property type="component" value="Chromosome"/>
</dbReference>
<evidence type="ECO:0000256" key="7">
    <source>
        <dbReference type="PROSITE-ProRule" id="PRU01016"/>
    </source>
</evidence>
<gene>
    <name evidence="10" type="primary">dcm</name>
    <name evidence="9" type="ordered locus">Fisuc_0930</name>
    <name evidence="10" type="ordered locus">FSU_1379</name>
</gene>
<dbReference type="PROSITE" id="PS51679">
    <property type="entry name" value="SAM_MT_C5"/>
    <property type="match status" value="1"/>
</dbReference>
<keyword evidence="4 7" id="KW-0949">S-adenosyl-L-methionine</keyword>
<dbReference type="SUPFAM" id="SSF53335">
    <property type="entry name" value="S-adenosyl-L-methionine-dependent methyltransferases"/>
    <property type="match status" value="1"/>
</dbReference>
<name>C9RP73_FIBSS</name>
<dbReference type="InterPro" id="IPR050390">
    <property type="entry name" value="C5-Methyltransferase"/>
</dbReference>
<dbReference type="STRING" id="59374.FSU_1379"/>
<evidence type="ECO:0000256" key="1">
    <source>
        <dbReference type="ARBA" id="ARBA00011975"/>
    </source>
</evidence>
<evidence type="ECO:0000256" key="4">
    <source>
        <dbReference type="ARBA" id="ARBA00022691"/>
    </source>
</evidence>
<dbReference type="InterPro" id="IPR001525">
    <property type="entry name" value="C5_MeTfrase"/>
</dbReference>
<dbReference type="EMBL" id="CP001792">
    <property type="protein sequence ID" value="ACX74537.1"/>
    <property type="molecule type" value="Genomic_DNA"/>
</dbReference>
<comment type="similarity">
    <text evidence="7 8">Belongs to the class I-like SAM-binding methyltransferase superfamily. C5-methyltransferase family.</text>
</comment>
<feature type="active site" evidence="7">
    <location>
        <position position="100"/>
    </location>
</feature>
<evidence type="ECO:0000256" key="3">
    <source>
        <dbReference type="ARBA" id="ARBA00022679"/>
    </source>
</evidence>
<evidence type="ECO:0000313" key="9">
    <source>
        <dbReference type="EMBL" id="ACX74537.1"/>
    </source>
</evidence>
<dbReference type="EC" id="2.1.1.37" evidence="1"/>
<dbReference type="KEGG" id="fsu:Fisuc_0930"/>
<dbReference type="GO" id="GO:0003886">
    <property type="term" value="F:DNA (cytosine-5-)-methyltransferase activity"/>
    <property type="evidence" value="ECO:0007669"/>
    <property type="project" value="UniProtKB-EC"/>
</dbReference>
<dbReference type="HOGENOM" id="CLU_006958_2_0_0"/>
<dbReference type="NCBIfam" id="TIGR00675">
    <property type="entry name" value="dcm"/>
    <property type="match status" value="1"/>
</dbReference>
<keyword evidence="12" id="KW-1185">Reference proteome</keyword>
<dbReference type="PRINTS" id="PR00105">
    <property type="entry name" value="C5METTRFRASE"/>
</dbReference>
<dbReference type="PATRIC" id="fig|59374.8.peg.1329"/>
<dbReference type="Gene3D" id="3.90.120.10">
    <property type="entry name" value="DNA Methylase, subunit A, domain 2"/>
    <property type="match status" value="1"/>
</dbReference>
<dbReference type="Proteomes" id="UP000000517">
    <property type="component" value="Chromosome"/>
</dbReference>
<dbReference type="OrthoDB" id="9813719at2"/>
<evidence type="ECO:0000256" key="5">
    <source>
        <dbReference type="ARBA" id="ARBA00022747"/>
    </source>
</evidence>
<keyword evidence="2 7" id="KW-0489">Methyltransferase</keyword>
<dbReference type="GO" id="GO:0009307">
    <property type="term" value="P:DNA restriction-modification system"/>
    <property type="evidence" value="ECO:0007669"/>
    <property type="project" value="UniProtKB-KW"/>
</dbReference>
<organism evidence="10 11">
    <name type="scientific">Fibrobacter succinogenes (strain ATCC 19169 / S85)</name>
    <dbReference type="NCBI Taxonomy" id="59374"/>
    <lineage>
        <taxon>Bacteria</taxon>
        <taxon>Pseudomonadati</taxon>
        <taxon>Fibrobacterota</taxon>
        <taxon>Fibrobacteria</taxon>
        <taxon>Fibrobacterales</taxon>
        <taxon>Fibrobacteraceae</taxon>
        <taxon>Fibrobacter</taxon>
    </lineage>
</organism>
<evidence type="ECO:0000313" key="12">
    <source>
        <dbReference type="Proteomes" id="UP000001497"/>
    </source>
</evidence>
<dbReference type="PANTHER" id="PTHR10629">
    <property type="entry name" value="CYTOSINE-SPECIFIC METHYLTRANSFERASE"/>
    <property type="match status" value="1"/>
</dbReference>
<dbReference type="PROSITE" id="PS00095">
    <property type="entry name" value="C5_MTASE_2"/>
    <property type="match status" value="1"/>
</dbReference>
<dbReference type="GO" id="GO:0044027">
    <property type="term" value="P:negative regulation of gene expression via chromosomal CpG island methylation"/>
    <property type="evidence" value="ECO:0007669"/>
    <property type="project" value="TreeGrafter"/>
</dbReference>
<proteinExistence type="inferred from homology"/>
<dbReference type="GO" id="GO:0032259">
    <property type="term" value="P:methylation"/>
    <property type="evidence" value="ECO:0007669"/>
    <property type="project" value="UniProtKB-KW"/>
</dbReference>
<dbReference type="EMBL" id="CP002158">
    <property type="protein sequence ID" value="ADL25839.1"/>
    <property type="molecule type" value="Genomic_DNA"/>
</dbReference>
<dbReference type="Pfam" id="PF00145">
    <property type="entry name" value="DNA_methylase"/>
    <property type="match status" value="1"/>
</dbReference>
<dbReference type="GO" id="GO:0003677">
    <property type="term" value="F:DNA binding"/>
    <property type="evidence" value="ECO:0007669"/>
    <property type="project" value="TreeGrafter"/>
</dbReference>
<protein>
    <recommendedName>
        <fullName evidence="1">DNA (cytosine-5-)-methyltransferase</fullName>
        <ecNumber evidence="1">2.1.1.37</ecNumber>
    </recommendedName>
</protein>